<gene>
    <name evidence="7" type="ORF">CNX65_13805</name>
</gene>
<keyword evidence="3" id="KW-0813">Transport</keyword>
<evidence type="ECO:0000256" key="3">
    <source>
        <dbReference type="ARBA" id="ARBA00022448"/>
    </source>
</evidence>
<keyword evidence="4 5" id="KW-0732">Signal</keyword>
<reference evidence="7" key="1">
    <citation type="submission" date="2017-09" db="EMBL/GenBank/DDBJ databases">
        <title>Complete Genome Sequence of ansamitocin-producing Bacterium Actinosynnema pretiosum X47.</title>
        <authorList>
            <person name="Cao G."/>
            <person name="Zong G."/>
            <person name="Zhong C."/>
            <person name="Fu J."/>
        </authorList>
    </citation>
    <scope>NUCLEOTIDE SEQUENCE [LARGE SCALE GENOMIC DNA]</scope>
    <source>
        <strain evidence="7">X47</strain>
    </source>
</reference>
<evidence type="ECO:0000256" key="4">
    <source>
        <dbReference type="ARBA" id="ARBA00022729"/>
    </source>
</evidence>
<accession>A0A290Z5K0</accession>
<dbReference type="PROSITE" id="PS50983">
    <property type="entry name" value="FE_B12_PBP"/>
    <property type="match status" value="1"/>
</dbReference>
<dbReference type="InterPro" id="IPR051313">
    <property type="entry name" value="Bact_iron-sidero_bind"/>
</dbReference>
<name>A0A290Z5K0_9PSEU</name>
<dbReference type="InterPro" id="IPR002491">
    <property type="entry name" value="ABC_transptr_periplasmic_BD"/>
</dbReference>
<dbReference type="PANTHER" id="PTHR30532">
    <property type="entry name" value="IRON III DICITRATE-BINDING PERIPLASMIC PROTEIN"/>
    <property type="match status" value="1"/>
</dbReference>
<keyword evidence="8" id="KW-1185">Reference proteome</keyword>
<dbReference type="SUPFAM" id="SSF53807">
    <property type="entry name" value="Helical backbone' metal receptor"/>
    <property type="match status" value="1"/>
</dbReference>
<dbReference type="PANTHER" id="PTHR30532:SF1">
    <property type="entry name" value="IRON(3+)-HYDROXAMATE-BINDING PROTEIN FHUD"/>
    <property type="match status" value="1"/>
</dbReference>
<evidence type="ECO:0000259" key="6">
    <source>
        <dbReference type="PROSITE" id="PS50983"/>
    </source>
</evidence>
<dbReference type="AlphaFoldDB" id="A0A290Z5K0"/>
<dbReference type="Pfam" id="PF01497">
    <property type="entry name" value="Peripla_BP_2"/>
    <property type="match status" value="1"/>
</dbReference>
<evidence type="ECO:0000256" key="2">
    <source>
        <dbReference type="ARBA" id="ARBA00008814"/>
    </source>
</evidence>
<dbReference type="KEGG" id="apre:CNX65_13805"/>
<protein>
    <submittedName>
        <fullName evidence="7">ABC transporter substrate-binding protein</fullName>
    </submittedName>
</protein>
<feature type="signal peptide" evidence="5">
    <location>
        <begin position="1"/>
        <end position="21"/>
    </location>
</feature>
<evidence type="ECO:0000256" key="5">
    <source>
        <dbReference type="SAM" id="SignalP"/>
    </source>
</evidence>
<comment type="subcellular location">
    <subcellularLocation>
        <location evidence="1">Cell envelope</location>
    </subcellularLocation>
</comment>
<proteinExistence type="inferred from homology"/>
<feature type="chain" id="PRO_5039193277" evidence="5">
    <location>
        <begin position="22"/>
        <end position="340"/>
    </location>
</feature>
<dbReference type="GO" id="GO:1901678">
    <property type="term" value="P:iron coordination entity transport"/>
    <property type="evidence" value="ECO:0007669"/>
    <property type="project" value="UniProtKB-ARBA"/>
</dbReference>
<dbReference type="PROSITE" id="PS51257">
    <property type="entry name" value="PROKAR_LIPOPROTEIN"/>
    <property type="match status" value="1"/>
</dbReference>
<dbReference type="RefSeq" id="WP_096493181.1">
    <property type="nucleotide sequence ID" value="NZ_CP023445.1"/>
</dbReference>
<dbReference type="Proteomes" id="UP000218505">
    <property type="component" value="Chromosome"/>
</dbReference>
<dbReference type="Gene3D" id="3.40.50.1980">
    <property type="entry name" value="Nitrogenase molybdenum iron protein domain"/>
    <property type="match status" value="2"/>
</dbReference>
<dbReference type="EMBL" id="CP023445">
    <property type="protein sequence ID" value="ATE54233.1"/>
    <property type="molecule type" value="Genomic_DNA"/>
</dbReference>
<evidence type="ECO:0000256" key="1">
    <source>
        <dbReference type="ARBA" id="ARBA00004196"/>
    </source>
</evidence>
<sequence>MSTTARSPRVAGALLLSLALAVGCSSGTSGEGAGGDAQSTADANQTRVVTADNGEITVPASPQRVIATGYAVPALLEADAPLVGISAWSRGVPMMDADDRKKYEELPKVAGEAASETNYEAIAEAEPDLIVIGVPKPVLADIDLKRLESIAPVVAIGPSVPSMWRDLSRKQADAAGAVEKFDAVKAEYEKQAADLAAKYKDVLPSLKLAHVGAYGEVAKGNFQREFDGSWGTNIAQDLGASYYGEVKVKGGGSRDVSEYPSIEELPAAFAEAEAITYSVKADGSVPAPVQYVMDSPLWKELPAVKAGKTFPLRYTEAATYEAAKLTLKAADEAFAPLLAK</sequence>
<dbReference type="GO" id="GO:0030288">
    <property type="term" value="C:outer membrane-bounded periplasmic space"/>
    <property type="evidence" value="ECO:0007669"/>
    <property type="project" value="TreeGrafter"/>
</dbReference>
<evidence type="ECO:0000313" key="8">
    <source>
        <dbReference type="Proteomes" id="UP000218505"/>
    </source>
</evidence>
<comment type="similarity">
    <text evidence="2">Belongs to the bacterial solute-binding protein 8 family.</text>
</comment>
<feature type="domain" description="Fe/B12 periplasmic-binding" evidence="6">
    <location>
        <begin position="64"/>
        <end position="340"/>
    </location>
</feature>
<evidence type="ECO:0000313" key="7">
    <source>
        <dbReference type="EMBL" id="ATE54233.1"/>
    </source>
</evidence>
<organism evidence="7 8">
    <name type="scientific">Actinosynnema pretiosum</name>
    <dbReference type="NCBI Taxonomy" id="42197"/>
    <lineage>
        <taxon>Bacteria</taxon>
        <taxon>Bacillati</taxon>
        <taxon>Actinomycetota</taxon>
        <taxon>Actinomycetes</taxon>
        <taxon>Pseudonocardiales</taxon>
        <taxon>Pseudonocardiaceae</taxon>
        <taxon>Actinosynnema</taxon>
    </lineage>
</organism>